<comment type="pathway">
    <text evidence="3">Carbohydrate degradation; glycolysis; D-glyceraldehyde 3-phosphate from glycerone phosphate: step 1/1.</text>
</comment>
<name>A0A1G1WTU2_9BACT</name>
<evidence type="ECO:0000313" key="4">
    <source>
        <dbReference type="EMBL" id="OGY31113.1"/>
    </source>
</evidence>
<reference evidence="4 5" key="1">
    <citation type="journal article" date="2016" name="Nat. Commun.">
        <title>Thousands of microbial genomes shed light on interconnected biogeochemical processes in an aquifer system.</title>
        <authorList>
            <person name="Anantharaman K."/>
            <person name="Brown C.T."/>
            <person name="Hug L.A."/>
            <person name="Sharon I."/>
            <person name="Castelle C.J."/>
            <person name="Probst A.J."/>
            <person name="Thomas B.C."/>
            <person name="Singh A."/>
            <person name="Wilkins M.J."/>
            <person name="Karaoz U."/>
            <person name="Brodie E.L."/>
            <person name="Williams K.H."/>
            <person name="Hubbard S.S."/>
            <person name="Banfield J.F."/>
        </authorList>
    </citation>
    <scope>NUCLEOTIDE SEQUENCE [LARGE SCALE GENOMIC DNA]</scope>
</reference>
<keyword evidence="2 3" id="KW-0413">Isomerase</keyword>
<dbReference type="CDD" id="cd00311">
    <property type="entry name" value="TIM"/>
    <property type="match status" value="1"/>
</dbReference>
<comment type="similarity">
    <text evidence="1 3">Belongs to the triosephosphate isomerase family.</text>
</comment>
<keyword evidence="3" id="KW-0963">Cytoplasm</keyword>
<evidence type="ECO:0000256" key="1">
    <source>
        <dbReference type="ARBA" id="ARBA00007422"/>
    </source>
</evidence>
<dbReference type="EMBL" id="MHDA01000037">
    <property type="protein sequence ID" value="OGY31113.1"/>
    <property type="molecule type" value="Genomic_DNA"/>
</dbReference>
<dbReference type="Pfam" id="PF00121">
    <property type="entry name" value="TIM"/>
    <property type="match status" value="1"/>
</dbReference>
<dbReference type="PANTHER" id="PTHR21139:SF42">
    <property type="entry name" value="TRIOSEPHOSPHATE ISOMERASE"/>
    <property type="match status" value="1"/>
</dbReference>
<dbReference type="GO" id="GO:0006094">
    <property type="term" value="P:gluconeogenesis"/>
    <property type="evidence" value="ECO:0007669"/>
    <property type="project" value="UniProtKB-UniPathway"/>
</dbReference>
<dbReference type="InterPro" id="IPR013785">
    <property type="entry name" value="Aldolase_TIM"/>
</dbReference>
<protein>
    <recommendedName>
        <fullName evidence="3">Triosephosphate isomerase</fullName>
        <ecNumber evidence="3">5.3.1.1</ecNumber>
    </recommendedName>
</protein>
<dbReference type="EC" id="5.3.1.1" evidence="3"/>
<dbReference type="UniPathway" id="UPA00138"/>
<comment type="catalytic activity">
    <reaction evidence="3">
        <text>D-glyceraldehyde 3-phosphate = dihydroxyacetone phosphate</text>
        <dbReference type="Rhea" id="RHEA:18585"/>
        <dbReference type="ChEBI" id="CHEBI:57642"/>
        <dbReference type="ChEBI" id="CHEBI:59776"/>
        <dbReference type="EC" id="5.3.1.1"/>
    </reaction>
</comment>
<comment type="pathway">
    <text evidence="3">Carbohydrate biosynthesis; gluconeogenesis.</text>
</comment>
<dbReference type="PROSITE" id="PS51440">
    <property type="entry name" value="TIM_2"/>
    <property type="match status" value="1"/>
</dbReference>
<evidence type="ECO:0000313" key="5">
    <source>
        <dbReference type="Proteomes" id="UP000179279"/>
    </source>
</evidence>
<dbReference type="Gene3D" id="3.20.20.70">
    <property type="entry name" value="Aldolase class I"/>
    <property type="match status" value="1"/>
</dbReference>
<evidence type="ECO:0000256" key="2">
    <source>
        <dbReference type="ARBA" id="ARBA00023235"/>
    </source>
</evidence>
<accession>A0A1G1WTU2</accession>
<comment type="subcellular location">
    <subcellularLocation>
        <location evidence="3">Cytoplasm</location>
    </subcellularLocation>
</comment>
<dbReference type="InterPro" id="IPR035990">
    <property type="entry name" value="TIM_sf"/>
</dbReference>
<dbReference type="GO" id="GO:0046166">
    <property type="term" value="P:glyceraldehyde-3-phosphate biosynthetic process"/>
    <property type="evidence" value="ECO:0007669"/>
    <property type="project" value="TreeGrafter"/>
</dbReference>
<dbReference type="GO" id="GO:0019563">
    <property type="term" value="P:glycerol catabolic process"/>
    <property type="evidence" value="ECO:0007669"/>
    <property type="project" value="TreeGrafter"/>
</dbReference>
<dbReference type="GO" id="GO:0005829">
    <property type="term" value="C:cytosol"/>
    <property type="evidence" value="ECO:0007669"/>
    <property type="project" value="TreeGrafter"/>
</dbReference>
<proteinExistence type="inferred from homology"/>
<dbReference type="GO" id="GO:0004807">
    <property type="term" value="F:triose-phosphate isomerase activity"/>
    <property type="evidence" value="ECO:0007669"/>
    <property type="project" value="UniProtKB-EC"/>
</dbReference>
<dbReference type="SUPFAM" id="SSF51351">
    <property type="entry name" value="Triosephosphate isomerase (TIM)"/>
    <property type="match status" value="1"/>
</dbReference>
<dbReference type="PANTHER" id="PTHR21139">
    <property type="entry name" value="TRIOSEPHOSPHATE ISOMERASE"/>
    <property type="match status" value="1"/>
</dbReference>
<keyword evidence="3" id="KW-0324">Glycolysis</keyword>
<dbReference type="AlphaFoldDB" id="A0A1G1WTU2"/>
<dbReference type="Proteomes" id="UP000179279">
    <property type="component" value="Unassembled WGS sequence"/>
</dbReference>
<dbReference type="GO" id="GO:0006096">
    <property type="term" value="P:glycolytic process"/>
    <property type="evidence" value="ECO:0007669"/>
    <property type="project" value="UniProtKB-UniPathway"/>
</dbReference>
<sequence length="233" mass="25975">MKNQLVVGNWKATKTIKETIEWVNAVKKSLDKNKSVQIVICPPFTSLQKLKSLFLELPYLKIGAQDVSKFKKGAYTGEVTVEMLEGLVDYAIVGHSERRKYFGEEDDDVIKKVENLLEFGVTPILCVSDIKQLDSYLERGKRIIEEAEKIIFVYEPPSAISGGGDYRPESPKVANENAKKIIQKIGKDVTLLYGGSINPENISEFFSQEKINGGLVGQASTNPTTFLKLISNI</sequence>
<evidence type="ECO:0000256" key="3">
    <source>
        <dbReference type="RuleBase" id="RU363013"/>
    </source>
</evidence>
<organism evidence="4 5">
    <name type="scientific">Candidatus Woykebacteria bacterium RIFCSPLOWO2_01_FULL_41_12</name>
    <dbReference type="NCBI Taxonomy" id="1802604"/>
    <lineage>
        <taxon>Bacteria</taxon>
        <taxon>Candidatus Woykeibacteriota</taxon>
    </lineage>
</organism>
<dbReference type="InterPro" id="IPR000652">
    <property type="entry name" value="Triosephosphate_isomerase"/>
</dbReference>
<gene>
    <name evidence="4" type="ORF">A3A57_01830</name>
</gene>
<dbReference type="UniPathway" id="UPA00109">
    <property type="reaction ID" value="UER00189"/>
</dbReference>
<comment type="subunit">
    <text evidence="3">Homodimer.</text>
</comment>
<keyword evidence="3" id="KW-0312">Gluconeogenesis</keyword>
<comment type="caution">
    <text evidence="4">The sequence shown here is derived from an EMBL/GenBank/DDBJ whole genome shotgun (WGS) entry which is preliminary data.</text>
</comment>